<name>A0ABT8JTI8_9BACL</name>
<dbReference type="EMBL" id="JAROCC010000011">
    <property type="protein sequence ID" value="MDN4608478.1"/>
    <property type="molecule type" value="Genomic_DNA"/>
</dbReference>
<feature type="transmembrane region" description="Helical" evidence="1">
    <location>
        <begin position="36"/>
        <end position="55"/>
    </location>
</feature>
<protein>
    <submittedName>
        <fullName evidence="2">Uncharacterized protein</fullName>
    </submittedName>
</protein>
<evidence type="ECO:0000313" key="3">
    <source>
        <dbReference type="Proteomes" id="UP001175097"/>
    </source>
</evidence>
<keyword evidence="1" id="KW-0812">Transmembrane</keyword>
<dbReference type="RefSeq" id="WP_301244564.1">
    <property type="nucleotide sequence ID" value="NZ_JAROCC010000011.1"/>
</dbReference>
<keyword evidence="3" id="KW-1185">Reference proteome</keyword>
<keyword evidence="1" id="KW-1133">Transmembrane helix</keyword>
<sequence>MPKAPFNPFTYVDIHRVVNREFAVVNFNEAIKVGNGLMVLGAIGVIAIVLCYMRFRKYVVE</sequence>
<reference evidence="2" key="1">
    <citation type="submission" date="2023-03" db="EMBL/GenBank/DDBJ databases">
        <title>MT1 and MT2 Draft Genomes of Novel Species.</title>
        <authorList>
            <person name="Venkateswaran K."/>
        </authorList>
    </citation>
    <scope>NUCLEOTIDE SEQUENCE</scope>
    <source>
        <strain evidence="2">F6_3S_P_2</strain>
    </source>
</reference>
<proteinExistence type="predicted"/>
<gene>
    <name evidence="2" type="ORF">P5G49_13455</name>
</gene>
<evidence type="ECO:0000313" key="2">
    <source>
        <dbReference type="EMBL" id="MDN4608478.1"/>
    </source>
</evidence>
<keyword evidence="1" id="KW-0472">Membrane</keyword>
<evidence type="ECO:0000256" key="1">
    <source>
        <dbReference type="SAM" id="Phobius"/>
    </source>
</evidence>
<organism evidence="2 3">
    <name type="scientific">Sporosarcina highlanderae</name>
    <dbReference type="NCBI Taxonomy" id="3035916"/>
    <lineage>
        <taxon>Bacteria</taxon>
        <taxon>Bacillati</taxon>
        <taxon>Bacillota</taxon>
        <taxon>Bacilli</taxon>
        <taxon>Bacillales</taxon>
        <taxon>Caryophanaceae</taxon>
        <taxon>Sporosarcina</taxon>
    </lineage>
</organism>
<accession>A0ABT8JTI8</accession>
<comment type="caution">
    <text evidence="2">The sequence shown here is derived from an EMBL/GenBank/DDBJ whole genome shotgun (WGS) entry which is preliminary data.</text>
</comment>
<dbReference type="Proteomes" id="UP001175097">
    <property type="component" value="Unassembled WGS sequence"/>
</dbReference>